<feature type="coiled-coil region" evidence="1">
    <location>
        <begin position="78"/>
        <end position="112"/>
    </location>
</feature>
<dbReference type="Proteomes" id="UP001169066">
    <property type="component" value="Unassembled WGS sequence"/>
</dbReference>
<comment type="caution">
    <text evidence="2">The sequence shown here is derived from an EMBL/GenBank/DDBJ whole genome shotgun (WGS) entry which is preliminary data.</text>
</comment>
<proteinExistence type="predicted"/>
<dbReference type="RefSeq" id="WP_289401910.1">
    <property type="nucleotide sequence ID" value="NZ_JAQIBC010000003.1"/>
</dbReference>
<protein>
    <submittedName>
        <fullName evidence="2">Uncharacterized protein</fullName>
    </submittedName>
</protein>
<sequence length="140" mass="16588">MAQKRTRERSKNLTDADIEKIVDITDGWSGKLTWDDLISEVELRLKERYTRQTLAKHTRIKSAYDSAQKRYQDTGDEKKKNTIEYDVLLQRLERLEAQNTRLIQENNALLAQFARWEYNSYANGVSKKELDKPLPKIDRR</sequence>
<evidence type="ECO:0000313" key="2">
    <source>
        <dbReference type="EMBL" id="MDM5263980.1"/>
    </source>
</evidence>
<evidence type="ECO:0000256" key="1">
    <source>
        <dbReference type="SAM" id="Coils"/>
    </source>
</evidence>
<accession>A0ABT7QSC2</accession>
<dbReference type="EMBL" id="JAQIBC010000003">
    <property type="protein sequence ID" value="MDM5263980.1"/>
    <property type="molecule type" value="Genomic_DNA"/>
</dbReference>
<reference evidence="2" key="1">
    <citation type="submission" date="2023-01" db="EMBL/GenBank/DDBJ databases">
        <title>Sulfurovum sp. XTW-4 genome assembly.</title>
        <authorList>
            <person name="Wang J."/>
        </authorList>
    </citation>
    <scope>NUCLEOTIDE SEQUENCE</scope>
    <source>
        <strain evidence="2">XTW-4</strain>
    </source>
</reference>
<keyword evidence="3" id="KW-1185">Reference proteome</keyword>
<name>A0ABT7QSC2_9BACT</name>
<gene>
    <name evidence="2" type="ORF">PF327_07185</name>
</gene>
<evidence type="ECO:0000313" key="3">
    <source>
        <dbReference type="Proteomes" id="UP001169066"/>
    </source>
</evidence>
<organism evidence="2 3">
    <name type="scientific">Sulfurovum xiamenensis</name>
    <dbReference type="NCBI Taxonomy" id="3019066"/>
    <lineage>
        <taxon>Bacteria</taxon>
        <taxon>Pseudomonadati</taxon>
        <taxon>Campylobacterota</taxon>
        <taxon>Epsilonproteobacteria</taxon>
        <taxon>Campylobacterales</taxon>
        <taxon>Sulfurovaceae</taxon>
        <taxon>Sulfurovum</taxon>
    </lineage>
</organism>
<keyword evidence="1" id="KW-0175">Coiled coil</keyword>